<evidence type="ECO:0000313" key="1">
    <source>
        <dbReference type="EMBL" id="KRG93164.1"/>
    </source>
</evidence>
<dbReference type="Proteomes" id="UP000008827">
    <property type="component" value="Chromosome 19"/>
</dbReference>
<dbReference type="EMBL" id="CM000852">
    <property type="protein sequence ID" value="KRG93164.1"/>
    <property type="molecule type" value="Genomic_DNA"/>
</dbReference>
<evidence type="ECO:0000313" key="3">
    <source>
        <dbReference type="Proteomes" id="UP000008827"/>
    </source>
</evidence>
<dbReference type="AlphaFoldDB" id="A0A0R0EG27"/>
<organism evidence="1">
    <name type="scientific">Glycine max</name>
    <name type="common">Soybean</name>
    <name type="synonym">Glycine hispida</name>
    <dbReference type="NCBI Taxonomy" id="3847"/>
    <lineage>
        <taxon>Eukaryota</taxon>
        <taxon>Viridiplantae</taxon>
        <taxon>Streptophyta</taxon>
        <taxon>Embryophyta</taxon>
        <taxon>Tracheophyta</taxon>
        <taxon>Spermatophyta</taxon>
        <taxon>Magnoliopsida</taxon>
        <taxon>eudicotyledons</taxon>
        <taxon>Gunneridae</taxon>
        <taxon>Pentapetalae</taxon>
        <taxon>rosids</taxon>
        <taxon>fabids</taxon>
        <taxon>Fabales</taxon>
        <taxon>Fabaceae</taxon>
        <taxon>Papilionoideae</taxon>
        <taxon>50 kb inversion clade</taxon>
        <taxon>NPAAA clade</taxon>
        <taxon>indigoferoid/millettioid clade</taxon>
        <taxon>Phaseoleae</taxon>
        <taxon>Glycine</taxon>
        <taxon>Glycine subgen. Soja</taxon>
    </lineage>
</organism>
<sequence>MNFFSCIYCHDGLSCKSSHSRSQNKRLLLGINALYGSSTMSNEQEVLHRLLDVVKSKQRFPLQ</sequence>
<evidence type="ECO:0000313" key="2">
    <source>
        <dbReference type="EnsemblPlants" id="KRG93164"/>
    </source>
</evidence>
<proteinExistence type="predicted"/>
<dbReference type="InParanoid" id="A0A0R0EG27"/>
<reference evidence="1" key="3">
    <citation type="submission" date="2018-07" db="EMBL/GenBank/DDBJ databases">
        <title>WGS assembly of Glycine max.</title>
        <authorList>
            <person name="Schmutz J."/>
            <person name="Cannon S."/>
            <person name="Schlueter J."/>
            <person name="Ma J."/>
            <person name="Mitros T."/>
            <person name="Nelson W."/>
            <person name="Hyten D."/>
            <person name="Song Q."/>
            <person name="Thelen J."/>
            <person name="Cheng J."/>
            <person name="Xu D."/>
            <person name="Hellsten U."/>
            <person name="May G."/>
            <person name="Yu Y."/>
            <person name="Sakurai T."/>
            <person name="Umezawa T."/>
            <person name="Bhattacharyya M."/>
            <person name="Sandhu D."/>
            <person name="Valliyodan B."/>
            <person name="Lindquist E."/>
            <person name="Peto M."/>
            <person name="Grant D."/>
            <person name="Shu S."/>
            <person name="Goodstein D."/>
            <person name="Barry K."/>
            <person name="Futrell-Griggs M."/>
            <person name="Abernathy B."/>
            <person name="Du J."/>
            <person name="Tian Z."/>
            <person name="Zhu L."/>
            <person name="Gill N."/>
            <person name="Joshi T."/>
            <person name="Libault M."/>
            <person name="Sethuraman A."/>
            <person name="Zhang X."/>
            <person name="Shinozaki K."/>
            <person name="Nguyen H."/>
            <person name="Wing R."/>
            <person name="Cregan P."/>
            <person name="Specht J."/>
            <person name="Grimwood J."/>
            <person name="Rokhsar D."/>
            <person name="Stacey G."/>
            <person name="Shoemaker R."/>
            <person name="Jackson S."/>
        </authorList>
    </citation>
    <scope>NUCLEOTIDE SEQUENCE</scope>
    <source>
        <tissue evidence="1">Callus</tissue>
    </source>
</reference>
<keyword evidence="3" id="KW-1185">Reference proteome</keyword>
<protein>
    <submittedName>
        <fullName evidence="1 2">Uncharacterized protein</fullName>
    </submittedName>
</protein>
<gene>
    <name evidence="1" type="ORF">GLYMA_19G000600</name>
</gene>
<accession>A0A0R0EG27</accession>
<reference evidence="2" key="2">
    <citation type="submission" date="2018-02" db="UniProtKB">
        <authorList>
            <consortium name="EnsemblPlants"/>
        </authorList>
    </citation>
    <scope>IDENTIFICATION</scope>
    <source>
        <strain evidence="2">Williams 82</strain>
    </source>
</reference>
<dbReference type="Gramene" id="KRG93164">
    <property type="protein sequence ID" value="KRG93164"/>
    <property type="gene ID" value="GLYMA_19G000600"/>
</dbReference>
<reference evidence="1 2" key="1">
    <citation type="journal article" date="2010" name="Nature">
        <title>Genome sequence of the palaeopolyploid soybean.</title>
        <authorList>
            <person name="Schmutz J."/>
            <person name="Cannon S.B."/>
            <person name="Schlueter J."/>
            <person name="Ma J."/>
            <person name="Mitros T."/>
            <person name="Nelson W."/>
            <person name="Hyten D.L."/>
            <person name="Song Q."/>
            <person name="Thelen J.J."/>
            <person name="Cheng J."/>
            <person name="Xu D."/>
            <person name="Hellsten U."/>
            <person name="May G.D."/>
            <person name="Yu Y."/>
            <person name="Sakurai T."/>
            <person name="Umezawa T."/>
            <person name="Bhattacharyya M.K."/>
            <person name="Sandhu D."/>
            <person name="Valliyodan B."/>
            <person name="Lindquist E."/>
            <person name="Peto M."/>
            <person name="Grant D."/>
            <person name="Shu S."/>
            <person name="Goodstein D."/>
            <person name="Barry K."/>
            <person name="Futrell-Griggs M."/>
            <person name="Abernathy B."/>
            <person name="Du J."/>
            <person name="Tian Z."/>
            <person name="Zhu L."/>
            <person name="Gill N."/>
            <person name="Joshi T."/>
            <person name="Libault M."/>
            <person name="Sethuraman A."/>
            <person name="Zhang X.-C."/>
            <person name="Shinozaki K."/>
            <person name="Nguyen H.T."/>
            <person name="Wing R.A."/>
            <person name="Cregan P."/>
            <person name="Specht J."/>
            <person name="Grimwood J."/>
            <person name="Rokhsar D."/>
            <person name="Stacey G."/>
            <person name="Shoemaker R.C."/>
            <person name="Jackson S.A."/>
        </authorList>
    </citation>
    <scope>NUCLEOTIDE SEQUENCE [LARGE SCALE GENOMIC DNA]</scope>
    <source>
        <strain evidence="2">cv. Williams 82</strain>
        <tissue evidence="1">Callus</tissue>
    </source>
</reference>
<name>A0A0R0EG27_SOYBN</name>
<dbReference type="EnsemblPlants" id="KRG93164">
    <property type="protein sequence ID" value="KRG93164"/>
    <property type="gene ID" value="GLYMA_19G000600"/>
</dbReference>